<evidence type="ECO:0000259" key="3">
    <source>
        <dbReference type="PROSITE" id="PS50157"/>
    </source>
</evidence>
<sequence length="140" mass="15535">MQQKPGFLDKTEQSHASSSFQTPDFEEISNQGPNLLLFESPRETMLDNIKQYFDSASNVGRSTLAPLCETDQNCNHAQERITYVQEAGKYECAFCGQTYGSSGELLAHLRAVHAGLSSNFSILTKFKIAFPSTAQEAEIF</sequence>
<dbReference type="SMART" id="SM00355">
    <property type="entry name" value="ZnF_C2H2"/>
    <property type="match status" value="1"/>
</dbReference>
<evidence type="ECO:0000256" key="2">
    <source>
        <dbReference type="SAM" id="MobiDB-lite"/>
    </source>
</evidence>
<organism evidence="4 5">
    <name type="scientific">Cloeon dipterum</name>
    <dbReference type="NCBI Taxonomy" id="197152"/>
    <lineage>
        <taxon>Eukaryota</taxon>
        <taxon>Metazoa</taxon>
        <taxon>Ecdysozoa</taxon>
        <taxon>Arthropoda</taxon>
        <taxon>Hexapoda</taxon>
        <taxon>Insecta</taxon>
        <taxon>Pterygota</taxon>
        <taxon>Palaeoptera</taxon>
        <taxon>Ephemeroptera</taxon>
        <taxon>Pisciforma</taxon>
        <taxon>Baetidae</taxon>
        <taxon>Cloeon</taxon>
    </lineage>
</organism>
<name>A0A8S1DHJ3_9INSE</name>
<dbReference type="AlphaFoldDB" id="A0A8S1DHJ3"/>
<proteinExistence type="predicted"/>
<dbReference type="EMBL" id="CADEPI010000201">
    <property type="protein sequence ID" value="CAB3380120.1"/>
    <property type="molecule type" value="Genomic_DNA"/>
</dbReference>
<feature type="region of interest" description="Disordered" evidence="2">
    <location>
        <begin position="1"/>
        <end position="33"/>
    </location>
</feature>
<evidence type="ECO:0000313" key="5">
    <source>
        <dbReference type="Proteomes" id="UP000494165"/>
    </source>
</evidence>
<keyword evidence="1" id="KW-0479">Metal-binding</keyword>
<protein>
    <recommendedName>
        <fullName evidence="3">C2H2-type domain-containing protein</fullName>
    </recommendedName>
</protein>
<dbReference type="PROSITE" id="PS00028">
    <property type="entry name" value="ZINC_FINGER_C2H2_1"/>
    <property type="match status" value="1"/>
</dbReference>
<evidence type="ECO:0000256" key="1">
    <source>
        <dbReference type="PROSITE-ProRule" id="PRU00042"/>
    </source>
</evidence>
<comment type="caution">
    <text evidence="4">The sequence shown here is derived from an EMBL/GenBank/DDBJ whole genome shotgun (WGS) entry which is preliminary data.</text>
</comment>
<evidence type="ECO:0000313" key="4">
    <source>
        <dbReference type="EMBL" id="CAB3380120.1"/>
    </source>
</evidence>
<reference evidence="4 5" key="1">
    <citation type="submission" date="2020-04" db="EMBL/GenBank/DDBJ databases">
        <authorList>
            <person name="Alioto T."/>
            <person name="Alioto T."/>
            <person name="Gomez Garrido J."/>
        </authorList>
    </citation>
    <scope>NUCLEOTIDE SEQUENCE [LARGE SCALE GENOMIC DNA]</scope>
</reference>
<gene>
    <name evidence="4" type="ORF">CLODIP_2_CD07088</name>
</gene>
<dbReference type="InterPro" id="IPR013087">
    <property type="entry name" value="Znf_C2H2_type"/>
</dbReference>
<feature type="domain" description="C2H2-type" evidence="3">
    <location>
        <begin position="90"/>
        <end position="118"/>
    </location>
</feature>
<keyword evidence="1" id="KW-0862">Zinc</keyword>
<dbReference type="GO" id="GO:0008270">
    <property type="term" value="F:zinc ion binding"/>
    <property type="evidence" value="ECO:0007669"/>
    <property type="project" value="UniProtKB-KW"/>
</dbReference>
<dbReference type="Proteomes" id="UP000494165">
    <property type="component" value="Unassembled WGS sequence"/>
</dbReference>
<dbReference type="PROSITE" id="PS50157">
    <property type="entry name" value="ZINC_FINGER_C2H2_2"/>
    <property type="match status" value="1"/>
</dbReference>
<feature type="compositionally biased region" description="Polar residues" evidence="2">
    <location>
        <begin position="14"/>
        <end position="33"/>
    </location>
</feature>
<accession>A0A8S1DHJ3</accession>
<keyword evidence="5" id="KW-1185">Reference proteome</keyword>
<keyword evidence="1" id="KW-0863">Zinc-finger</keyword>